<name>T1H4J2_MEGSC</name>
<dbReference type="STRING" id="36166.T1H4J2"/>
<dbReference type="EMBL" id="CAQQ02060551">
    <property type="status" value="NOT_ANNOTATED_CDS"/>
    <property type="molecule type" value="Genomic_DNA"/>
</dbReference>
<dbReference type="HOGENOM" id="CLU_2580679_0_0_1"/>
<evidence type="ECO:0000313" key="3">
    <source>
        <dbReference type="Proteomes" id="UP000015102"/>
    </source>
</evidence>
<keyword evidence="3" id="KW-1185">Reference proteome</keyword>
<reference evidence="2" key="2">
    <citation type="submission" date="2015-06" db="UniProtKB">
        <authorList>
            <consortium name="EnsemblMetazoa"/>
        </authorList>
    </citation>
    <scope>IDENTIFICATION</scope>
</reference>
<dbReference type="Proteomes" id="UP000015102">
    <property type="component" value="Unassembled WGS sequence"/>
</dbReference>
<protein>
    <submittedName>
        <fullName evidence="2">Uncharacterized protein</fullName>
    </submittedName>
</protein>
<sequence>MDFKTKLRDFKEKLKTRNEVKIPSMGFSDIHIQNLDNSSQQRSTNAKLPPENSDKDLNSVQKPDQEILESIEPIYFSEGED</sequence>
<evidence type="ECO:0000313" key="2">
    <source>
        <dbReference type="EnsemblMetazoa" id="MESCA011202-PA"/>
    </source>
</evidence>
<reference evidence="3" key="1">
    <citation type="submission" date="2013-02" db="EMBL/GenBank/DDBJ databases">
        <authorList>
            <person name="Hughes D."/>
        </authorList>
    </citation>
    <scope>NUCLEOTIDE SEQUENCE</scope>
    <source>
        <strain>Durham</strain>
        <strain evidence="3">NC isolate 2 -- Noor lab</strain>
    </source>
</reference>
<dbReference type="EnsemblMetazoa" id="MESCA011202-RA">
    <property type="protein sequence ID" value="MESCA011202-PA"/>
    <property type="gene ID" value="MESCA011202"/>
</dbReference>
<feature type="compositionally biased region" description="Polar residues" evidence="1">
    <location>
        <begin position="37"/>
        <end position="46"/>
    </location>
</feature>
<feature type="region of interest" description="Disordered" evidence="1">
    <location>
        <begin position="37"/>
        <end position="81"/>
    </location>
</feature>
<proteinExistence type="predicted"/>
<organism evidence="2 3">
    <name type="scientific">Megaselia scalaris</name>
    <name type="common">Humpbacked fly</name>
    <name type="synonym">Phora scalaris</name>
    <dbReference type="NCBI Taxonomy" id="36166"/>
    <lineage>
        <taxon>Eukaryota</taxon>
        <taxon>Metazoa</taxon>
        <taxon>Ecdysozoa</taxon>
        <taxon>Arthropoda</taxon>
        <taxon>Hexapoda</taxon>
        <taxon>Insecta</taxon>
        <taxon>Pterygota</taxon>
        <taxon>Neoptera</taxon>
        <taxon>Endopterygota</taxon>
        <taxon>Diptera</taxon>
        <taxon>Brachycera</taxon>
        <taxon>Muscomorpha</taxon>
        <taxon>Platypezoidea</taxon>
        <taxon>Phoridae</taxon>
        <taxon>Megaseliini</taxon>
        <taxon>Megaselia</taxon>
    </lineage>
</organism>
<accession>T1H4J2</accession>
<dbReference type="AlphaFoldDB" id="T1H4J2"/>
<evidence type="ECO:0000256" key="1">
    <source>
        <dbReference type="SAM" id="MobiDB-lite"/>
    </source>
</evidence>